<evidence type="ECO:0000259" key="11">
    <source>
        <dbReference type="PROSITE" id="PS51205"/>
    </source>
</evidence>
<dbReference type="GO" id="GO:0031267">
    <property type="term" value="F:small GTPase binding"/>
    <property type="evidence" value="ECO:0007669"/>
    <property type="project" value="TreeGrafter"/>
</dbReference>
<evidence type="ECO:0000256" key="8">
    <source>
        <dbReference type="ARBA" id="ARBA00068997"/>
    </source>
</evidence>
<sequence>MGLKRGSAGSAGLRAELLQLASRLRREHLFVDSEKRELQRLNESVQRSVEHLQHLSWIWRQQRNALDALVLGRDGSPASCCQRLNALEAACFVDSYRNLGTHDIAYATLLRSLRQDPCLVAVCLVRGPTSQLQAAVDILVSCVYGCGTLSEDQTLMLQLLRELMVLQLEGCDNVRRLLQHGSCAFSRFYKAFTEGLPGAQLFLTSALRTALIQVLVDDDLYLDIDPSKAVVRFPPDERLRHFGAKDSPDYARRLGAYRAWTIDRLARLAQGFVEGLRSSWLWLPAPLAWLVRRLHATLTHNGASEDPRAGVVCADLVFAFFICPAVVSPELHGLVDTHITPIARFNLMQVAQIIQVLALARWERPDPRLSDLYDRFPRDCISSLLDSLLLGDGVVGSQGSQAAASLPTTTSPQQEELARAAFLASEAQLATLVLSMEQQKRQTRVRMNVERAVADACDGAAVETIEKRTRFSLSQDQESIGTSDNLEAVSEGASNHSVASSLELENENDNYSDMVSANVSGHGTPNVSGRDTPSSQVEEEEPMERPPTNQNQADIEDKFGKFEISPAAPVQGSDAWSTDVAASDNERLQDVDTDDTGSLARSDDTRSEISAGGDEEIAPPPVADRHALRHSHHHHHHRHHRRSNLRPPPQSPKQPLIPQQHGVSAGSCGDGPVVTAQASVSPRASAPPVDSILESPQASAPQAEQASPILDGSFSPPQSNPSTSTGLAPCELSFFDPLAVQVELRHPEKLQAQDTAAAALGSVDGAEEDVTPTGTQATPSPSGGVAAGDSTPRTTASKGGGASPTPPSEGMQSLGRLSLAVKELPEEEALLLLQSEEEAVKAATEDERGAGDKRTKNFFKAKLSQLRFSFKPKQRKSNEVTQNGPDTPRSAAVPDLGPEAADILEKYRGAGPAGAVGGTVGAASSNGASPSTPLEPLQPQPLPLSQGGSEEALLEDAQKKLRLVLALADLPQGGPQEPAALLQGLLAQATLLHNKTLASHVHEALRCLRLLDELQCLRVLRVLHQHIQKLSRVVTVDHRDLRIPQAYHAESPWPSAQAQLGALAAHKSPQDKVACVAACCASLASLLSAAAGAPAAADDLVPVLVFVLIRANPPHLLSTVQFVETFQRATRCCQGEAAYWWTQFCAAIEFIKTMDY</sequence>
<dbReference type="GO" id="GO:0016020">
    <property type="term" value="C:membrane"/>
    <property type="evidence" value="ECO:0007669"/>
    <property type="project" value="UniProtKB-SubCell"/>
</dbReference>
<accession>A0A9D4QGN0</accession>
<evidence type="ECO:0000256" key="5">
    <source>
        <dbReference type="ARBA" id="ARBA00022658"/>
    </source>
</evidence>
<dbReference type="InterPro" id="IPR001936">
    <property type="entry name" value="RasGAP_dom"/>
</dbReference>
<feature type="region of interest" description="Disordered" evidence="9">
    <location>
        <begin position="568"/>
        <end position="728"/>
    </location>
</feature>
<feature type="domain" description="Ras-GAP" evidence="10">
    <location>
        <begin position="148"/>
        <end position="359"/>
    </location>
</feature>
<feature type="compositionally biased region" description="Low complexity" evidence="9">
    <location>
        <begin position="694"/>
        <end position="708"/>
    </location>
</feature>
<feature type="region of interest" description="Disordered" evidence="9">
    <location>
        <begin position="839"/>
        <end position="858"/>
    </location>
</feature>
<feature type="compositionally biased region" description="Polar residues" evidence="9">
    <location>
        <begin position="471"/>
        <end position="485"/>
    </location>
</feature>
<feature type="region of interest" description="Disordered" evidence="9">
    <location>
        <begin position="471"/>
        <end position="500"/>
    </location>
</feature>
<feature type="compositionally biased region" description="Polar residues" evidence="9">
    <location>
        <begin position="772"/>
        <end position="781"/>
    </location>
</feature>
<keyword evidence="13" id="KW-1185">Reference proteome</keyword>
<evidence type="ECO:0000256" key="9">
    <source>
        <dbReference type="SAM" id="MobiDB-lite"/>
    </source>
</evidence>
<dbReference type="SUPFAM" id="SSF109993">
    <property type="entry name" value="VPS9 domain"/>
    <property type="match status" value="1"/>
</dbReference>
<dbReference type="PANTHER" id="PTHR23101">
    <property type="entry name" value="RAB GDP/GTP EXCHANGE FACTOR"/>
    <property type="match status" value="1"/>
</dbReference>
<keyword evidence="5" id="KW-0344">Guanine-nucleotide releasing factor</keyword>
<comment type="function">
    <text evidence="7">Acts both as a GTPase-activating protein (GAP) and a guanine nucleotide exchange factor (GEF), and participates in endocytosis.</text>
</comment>
<evidence type="ECO:0000256" key="4">
    <source>
        <dbReference type="ARBA" id="ARBA00022583"/>
    </source>
</evidence>
<dbReference type="GO" id="GO:0005085">
    <property type="term" value="F:guanyl-nucleotide exchange factor activity"/>
    <property type="evidence" value="ECO:0007669"/>
    <property type="project" value="UniProtKB-KW"/>
</dbReference>
<feature type="compositionally biased region" description="Basic and acidic residues" evidence="9">
    <location>
        <begin position="839"/>
        <end position="855"/>
    </location>
</feature>
<gene>
    <name evidence="12" type="ORF">HPB52_005415</name>
</gene>
<feature type="region of interest" description="Disordered" evidence="9">
    <location>
        <begin position="764"/>
        <end position="820"/>
    </location>
</feature>
<evidence type="ECO:0000256" key="7">
    <source>
        <dbReference type="ARBA" id="ARBA00053914"/>
    </source>
</evidence>
<feature type="region of interest" description="Disordered" evidence="9">
    <location>
        <begin position="921"/>
        <end position="947"/>
    </location>
</feature>
<dbReference type="GO" id="GO:0005096">
    <property type="term" value="F:GTPase activator activity"/>
    <property type="evidence" value="ECO:0007669"/>
    <property type="project" value="UniProtKB-KW"/>
</dbReference>
<keyword evidence="3" id="KW-0343">GTPase activation</keyword>
<name>A0A9D4QGN0_RHISA</name>
<feature type="compositionally biased region" description="Basic residues" evidence="9">
    <location>
        <begin position="627"/>
        <end position="644"/>
    </location>
</feature>
<dbReference type="Gene3D" id="1.10.506.10">
    <property type="entry name" value="GTPase Activation - p120gap, domain 1"/>
    <property type="match status" value="1"/>
</dbReference>
<evidence type="ECO:0000313" key="13">
    <source>
        <dbReference type="Proteomes" id="UP000821837"/>
    </source>
</evidence>
<dbReference type="PANTHER" id="PTHR23101:SF25">
    <property type="entry name" value="GTPASE-ACTIVATING PROTEIN AND VPS9 DOMAIN-CONTAINING PROTEIN 1"/>
    <property type="match status" value="1"/>
</dbReference>
<dbReference type="InterPro" id="IPR008936">
    <property type="entry name" value="Rho_GTPase_activation_prot"/>
</dbReference>
<feature type="domain" description="VPS9" evidence="11">
    <location>
        <begin position="1017"/>
        <end position="1156"/>
    </location>
</feature>
<keyword evidence="6" id="KW-0472">Membrane</keyword>
<comment type="similarity">
    <text evidence="2">Belongs to the GAPVD1 family.</text>
</comment>
<dbReference type="InterPro" id="IPR037191">
    <property type="entry name" value="VPS9_dom_sf"/>
</dbReference>
<dbReference type="GO" id="GO:0005829">
    <property type="term" value="C:cytosol"/>
    <property type="evidence" value="ECO:0007669"/>
    <property type="project" value="TreeGrafter"/>
</dbReference>
<dbReference type="SUPFAM" id="SSF48350">
    <property type="entry name" value="GTPase activation domain, GAP"/>
    <property type="match status" value="1"/>
</dbReference>
<feature type="compositionally biased region" description="Polar residues" evidence="9">
    <location>
        <begin position="513"/>
        <end position="536"/>
    </location>
</feature>
<feature type="region of interest" description="Disordered" evidence="9">
    <location>
        <begin position="870"/>
        <end position="895"/>
    </location>
</feature>
<dbReference type="VEuPathDB" id="VectorBase:RSAN_057298"/>
<evidence type="ECO:0000259" key="10">
    <source>
        <dbReference type="PROSITE" id="PS50018"/>
    </source>
</evidence>
<keyword evidence="4" id="KW-0254">Endocytosis</keyword>
<evidence type="ECO:0000256" key="2">
    <source>
        <dbReference type="ARBA" id="ARBA00008489"/>
    </source>
</evidence>
<reference evidence="12" key="2">
    <citation type="submission" date="2021-09" db="EMBL/GenBank/DDBJ databases">
        <authorList>
            <person name="Jia N."/>
            <person name="Wang J."/>
            <person name="Shi W."/>
            <person name="Du L."/>
            <person name="Sun Y."/>
            <person name="Zhan W."/>
            <person name="Jiang J."/>
            <person name="Wang Q."/>
            <person name="Zhang B."/>
            <person name="Ji P."/>
            <person name="Sakyi L.B."/>
            <person name="Cui X."/>
            <person name="Yuan T."/>
            <person name="Jiang B."/>
            <person name="Yang W."/>
            <person name="Lam T.T.-Y."/>
            <person name="Chang Q."/>
            <person name="Ding S."/>
            <person name="Wang X."/>
            <person name="Zhu J."/>
            <person name="Ruan X."/>
            <person name="Zhao L."/>
            <person name="Wei J."/>
            <person name="Que T."/>
            <person name="Du C."/>
            <person name="Cheng J."/>
            <person name="Dai P."/>
            <person name="Han X."/>
            <person name="Huang E."/>
            <person name="Gao Y."/>
            <person name="Liu J."/>
            <person name="Shao H."/>
            <person name="Ye R."/>
            <person name="Li L."/>
            <person name="Wei W."/>
            <person name="Wang X."/>
            <person name="Wang C."/>
            <person name="Huo Q."/>
            <person name="Li W."/>
            <person name="Guo W."/>
            <person name="Chen H."/>
            <person name="Chen S."/>
            <person name="Zhou L."/>
            <person name="Zhou L."/>
            <person name="Ni X."/>
            <person name="Tian J."/>
            <person name="Zhou Y."/>
            <person name="Sheng Y."/>
            <person name="Liu T."/>
            <person name="Pan Y."/>
            <person name="Xia L."/>
            <person name="Li J."/>
            <person name="Zhao F."/>
            <person name="Cao W."/>
        </authorList>
    </citation>
    <scope>NUCLEOTIDE SEQUENCE</scope>
    <source>
        <strain evidence="12">Rsan-2018</strain>
        <tissue evidence="12">Larvae</tissue>
    </source>
</reference>
<protein>
    <recommendedName>
        <fullName evidence="8">Receptor-mediated endocytosis protein 6 homolog</fullName>
    </recommendedName>
</protein>
<dbReference type="SMART" id="SM00167">
    <property type="entry name" value="VPS9"/>
    <property type="match status" value="1"/>
</dbReference>
<dbReference type="GO" id="GO:0006897">
    <property type="term" value="P:endocytosis"/>
    <property type="evidence" value="ECO:0007669"/>
    <property type="project" value="UniProtKB-KW"/>
</dbReference>
<dbReference type="PROSITE" id="PS51205">
    <property type="entry name" value="VPS9"/>
    <property type="match status" value="1"/>
</dbReference>
<dbReference type="EMBL" id="JABSTV010001245">
    <property type="protein sequence ID" value="KAH7982497.1"/>
    <property type="molecule type" value="Genomic_DNA"/>
</dbReference>
<dbReference type="InterPro" id="IPR003123">
    <property type="entry name" value="VPS9"/>
</dbReference>
<dbReference type="PROSITE" id="PS50018">
    <property type="entry name" value="RAS_GTPASE_ACTIV_2"/>
    <property type="match status" value="1"/>
</dbReference>
<feature type="compositionally biased region" description="Polar residues" evidence="9">
    <location>
        <begin position="715"/>
        <end position="726"/>
    </location>
</feature>
<dbReference type="GO" id="GO:0051049">
    <property type="term" value="P:regulation of transport"/>
    <property type="evidence" value="ECO:0007669"/>
    <property type="project" value="UniProtKB-ARBA"/>
</dbReference>
<evidence type="ECO:0000256" key="3">
    <source>
        <dbReference type="ARBA" id="ARBA00022468"/>
    </source>
</evidence>
<comment type="subcellular location">
    <subcellularLocation>
        <location evidence="1">Membrane</location>
        <topology evidence="1">Peripheral membrane protein</topology>
    </subcellularLocation>
</comment>
<dbReference type="Pfam" id="PF00616">
    <property type="entry name" value="RasGAP"/>
    <property type="match status" value="1"/>
</dbReference>
<feature type="region of interest" description="Disordered" evidence="9">
    <location>
        <begin position="513"/>
        <end position="552"/>
    </location>
</feature>
<dbReference type="Gene3D" id="1.20.1050.80">
    <property type="entry name" value="VPS9 domain"/>
    <property type="match status" value="1"/>
</dbReference>
<dbReference type="Proteomes" id="UP000821837">
    <property type="component" value="Chromosome 1"/>
</dbReference>
<organism evidence="12 13">
    <name type="scientific">Rhipicephalus sanguineus</name>
    <name type="common">Brown dog tick</name>
    <name type="synonym">Ixodes sanguineus</name>
    <dbReference type="NCBI Taxonomy" id="34632"/>
    <lineage>
        <taxon>Eukaryota</taxon>
        <taxon>Metazoa</taxon>
        <taxon>Ecdysozoa</taxon>
        <taxon>Arthropoda</taxon>
        <taxon>Chelicerata</taxon>
        <taxon>Arachnida</taxon>
        <taxon>Acari</taxon>
        <taxon>Parasitiformes</taxon>
        <taxon>Ixodida</taxon>
        <taxon>Ixodoidea</taxon>
        <taxon>Ixodidae</taxon>
        <taxon>Rhipicephalinae</taxon>
        <taxon>Rhipicephalus</taxon>
        <taxon>Rhipicephalus</taxon>
    </lineage>
</organism>
<dbReference type="CDD" id="cd05129">
    <property type="entry name" value="RasGAP_RAP6"/>
    <property type="match status" value="1"/>
</dbReference>
<proteinExistence type="inferred from homology"/>
<feature type="compositionally biased region" description="Low complexity" evidence="9">
    <location>
        <begin position="921"/>
        <end position="935"/>
    </location>
</feature>
<dbReference type="AlphaFoldDB" id="A0A9D4QGN0"/>
<dbReference type="Pfam" id="PF02204">
    <property type="entry name" value="VPS9"/>
    <property type="match status" value="1"/>
</dbReference>
<evidence type="ECO:0000313" key="12">
    <source>
        <dbReference type="EMBL" id="KAH7982497.1"/>
    </source>
</evidence>
<dbReference type="GO" id="GO:0030139">
    <property type="term" value="C:endocytic vesicle"/>
    <property type="evidence" value="ECO:0007669"/>
    <property type="project" value="TreeGrafter"/>
</dbReference>
<comment type="caution">
    <text evidence="12">The sequence shown here is derived from an EMBL/GenBank/DDBJ whole genome shotgun (WGS) entry which is preliminary data.</text>
</comment>
<evidence type="ECO:0000256" key="1">
    <source>
        <dbReference type="ARBA" id="ARBA00004170"/>
    </source>
</evidence>
<dbReference type="FunFam" id="1.20.1050.80:FF:000001">
    <property type="entry name" value="GTPase-activating protein and VPS9 domain-containing protein 1 isoform X1"/>
    <property type="match status" value="1"/>
</dbReference>
<reference evidence="12" key="1">
    <citation type="journal article" date="2020" name="Cell">
        <title>Large-Scale Comparative Analyses of Tick Genomes Elucidate Their Genetic Diversity and Vector Capacities.</title>
        <authorList>
            <consortium name="Tick Genome and Microbiome Consortium (TIGMIC)"/>
            <person name="Jia N."/>
            <person name="Wang J."/>
            <person name="Shi W."/>
            <person name="Du L."/>
            <person name="Sun Y."/>
            <person name="Zhan W."/>
            <person name="Jiang J.F."/>
            <person name="Wang Q."/>
            <person name="Zhang B."/>
            <person name="Ji P."/>
            <person name="Bell-Sakyi L."/>
            <person name="Cui X.M."/>
            <person name="Yuan T.T."/>
            <person name="Jiang B.G."/>
            <person name="Yang W.F."/>
            <person name="Lam T.T."/>
            <person name="Chang Q.C."/>
            <person name="Ding S.J."/>
            <person name="Wang X.J."/>
            <person name="Zhu J.G."/>
            <person name="Ruan X.D."/>
            <person name="Zhao L."/>
            <person name="Wei J.T."/>
            <person name="Ye R.Z."/>
            <person name="Que T.C."/>
            <person name="Du C.H."/>
            <person name="Zhou Y.H."/>
            <person name="Cheng J.X."/>
            <person name="Dai P.F."/>
            <person name="Guo W.B."/>
            <person name="Han X.H."/>
            <person name="Huang E.J."/>
            <person name="Li L.F."/>
            <person name="Wei W."/>
            <person name="Gao Y.C."/>
            <person name="Liu J.Z."/>
            <person name="Shao H.Z."/>
            <person name="Wang X."/>
            <person name="Wang C.C."/>
            <person name="Yang T.C."/>
            <person name="Huo Q.B."/>
            <person name="Li W."/>
            <person name="Chen H.Y."/>
            <person name="Chen S.E."/>
            <person name="Zhou L.G."/>
            <person name="Ni X.B."/>
            <person name="Tian J.H."/>
            <person name="Sheng Y."/>
            <person name="Liu T."/>
            <person name="Pan Y.S."/>
            <person name="Xia L.Y."/>
            <person name="Li J."/>
            <person name="Zhao F."/>
            <person name="Cao W.C."/>
        </authorList>
    </citation>
    <scope>NUCLEOTIDE SEQUENCE</scope>
    <source>
        <strain evidence="12">Rsan-2018</strain>
    </source>
</reference>
<dbReference type="InterPro" id="IPR045046">
    <property type="entry name" value="Vps9-like"/>
</dbReference>
<evidence type="ECO:0000256" key="6">
    <source>
        <dbReference type="ARBA" id="ARBA00023136"/>
    </source>
</evidence>